<evidence type="ECO:0000256" key="6">
    <source>
        <dbReference type="ARBA" id="ARBA00022989"/>
    </source>
</evidence>
<protein>
    <submittedName>
        <fullName evidence="9">Accessory gene regulator B</fullName>
    </submittedName>
</protein>
<name>A0A1G9E733_9BACL</name>
<keyword evidence="7 8" id="KW-0472">Membrane</keyword>
<evidence type="ECO:0000256" key="4">
    <source>
        <dbReference type="ARBA" id="ARBA00022692"/>
    </source>
</evidence>
<dbReference type="Pfam" id="PF04647">
    <property type="entry name" value="AgrB"/>
    <property type="match status" value="1"/>
</dbReference>
<feature type="transmembrane region" description="Helical" evidence="8">
    <location>
        <begin position="87"/>
        <end position="117"/>
    </location>
</feature>
<accession>A0A1G9E733</accession>
<feature type="transmembrane region" description="Helical" evidence="8">
    <location>
        <begin position="28"/>
        <end position="50"/>
    </location>
</feature>
<proteinExistence type="predicted"/>
<organism evidence="9 10">
    <name type="scientific">Paenibacillus typhae</name>
    <dbReference type="NCBI Taxonomy" id="1174501"/>
    <lineage>
        <taxon>Bacteria</taxon>
        <taxon>Bacillati</taxon>
        <taxon>Bacillota</taxon>
        <taxon>Bacilli</taxon>
        <taxon>Bacillales</taxon>
        <taxon>Paenibacillaceae</taxon>
        <taxon>Paenibacillus</taxon>
    </lineage>
</organism>
<dbReference type="GO" id="GO:0016020">
    <property type="term" value="C:membrane"/>
    <property type="evidence" value="ECO:0007669"/>
    <property type="project" value="InterPro"/>
</dbReference>
<keyword evidence="4 8" id="KW-0812">Transmembrane</keyword>
<keyword evidence="5" id="KW-0378">Hydrolase</keyword>
<gene>
    <name evidence="9" type="ORF">SAMN05216192_15140</name>
</gene>
<keyword evidence="1" id="KW-1003">Cell membrane</keyword>
<dbReference type="GO" id="GO:0008233">
    <property type="term" value="F:peptidase activity"/>
    <property type="evidence" value="ECO:0007669"/>
    <property type="project" value="UniProtKB-KW"/>
</dbReference>
<dbReference type="RefSeq" id="WP_167360787.1">
    <property type="nucleotide sequence ID" value="NZ_CBCSKY010000055.1"/>
</dbReference>
<dbReference type="InterPro" id="IPR006741">
    <property type="entry name" value="AgrB"/>
</dbReference>
<evidence type="ECO:0000313" key="9">
    <source>
        <dbReference type="EMBL" id="SDK71939.1"/>
    </source>
</evidence>
<evidence type="ECO:0000256" key="2">
    <source>
        <dbReference type="ARBA" id="ARBA00022654"/>
    </source>
</evidence>
<evidence type="ECO:0000256" key="7">
    <source>
        <dbReference type="ARBA" id="ARBA00023136"/>
    </source>
</evidence>
<keyword evidence="2" id="KW-0673">Quorum sensing</keyword>
<evidence type="ECO:0000313" key="10">
    <source>
        <dbReference type="Proteomes" id="UP000199050"/>
    </source>
</evidence>
<evidence type="ECO:0000256" key="3">
    <source>
        <dbReference type="ARBA" id="ARBA00022670"/>
    </source>
</evidence>
<dbReference type="GO" id="GO:0006508">
    <property type="term" value="P:proteolysis"/>
    <property type="evidence" value="ECO:0007669"/>
    <property type="project" value="UniProtKB-KW"/>
</dbReference>
<keyword evidence="3" id="KW-0645">Protease</keyword>
<evidence type="ECO:0000256" key="1">
    <source>
        <dbReference type="ARBA" id="ARBA00022475"/>
    </source>
</evidence>
<keyword evidence="10" id="KW-1185">Reference proteome</keyword>
<sequence length="174" mass="19483">MNTLSHKIAVAIKQANPEETYSVEIMQYSLGIILNTLVIFIATAVIGLLTGNFAEFMTFLLSCSILRLTSGGFHLKTAKACNIFSVLLCTLVPYIFSFFKMNLTLINMASLFIMLLFSPNPDKNARMPEKIFPFLKLVSVLLVSLNFFIHSSVIGLAFIVQSLTVIPWIRREKP</sequence>
<evidence type="ECO:0000256" key="5">
    <source>
        <dbReference type="ARBA" id="ARBA00022801"/>
    </source>
</evidence>
<dbReference type="Proteomes" id="UP000199050">
    <property type="component" value="Unassembled WGS sequence"/>
</dbReference>
<evidence type="ECO:0000256" key="8">
    <source>
        <dbReference type="SAM" id="Phobius"/>
    </source>
</evidence>
<dbReference type="GO" id="GO:0009372">
    <property type="term" value="P:quorum sensing"/>
    <property type="evidence" value="ECO:0007669"/>
    <property type="project" value="UniProtKB-KW"/>
</dbReference>
<feature type="transmembrane region" description="Helical" evidence="8">
    <location>
        <begin position="137"/>
        <end position="169"/>
    </location>
</feature>
<dbReference type="SMART" id="SM00793">
    <property type="entry name" value="AgrB"/>
    <property type="match status" value="1"/>
</dbReference>
<dbReference type="EMBL" id="FNDX01000051">
    <property type="protein sequence ID" value="SDK71939.1"/>
    <property type="molecule type" value="Genomic_DNA"/>
</dbReference>
<dbReference type="STRING" id="1174501.SAMN05216192_15140"/>
<reference evidence="10" key="1">
    <citation type="submission" date="2016-10" db="EMBL/GenBank/DDBJ databases">
        <authorList>
            <person name="Varghese N."/>
            <person name="Submissions S."/>
        </authorList>
    </citation>
    <scope>NUCLEOTIDE SEQUENCE [LARGE SCALE GENOMIC DNA]</scope>
    <source>
        <strain evidence="10">CGMCC 1.11012</strain>
    </source>
</reference>
<keyword evidence="6 8" id="KW-1133">Transmembrane helix</keyword>
<dbReference type="AlphaFoldDB" id="A0A1G9E733"/>